<accession>A0A9P5SI89</accession>
<feature type="binding site" evidence="4">
    <location>
        <begin position="252"/>
        <end position="253"/>
    </location>
    <ligand>
        <name>GTP</name>
        <dbReference type="ChEBI" id="CHEBI:37565"/>
    </ligand>
</feature>
<sequence>MEGSGSNHIGIKGIASLQPNGPNTISSSGAGSSPSSSSTPNNTINPNHNNSNSSSANGSSKGNAQAPATSTTTIISAFLPISRSEAKKAKAISDAIDKALKADRERMQKERSAKLLILGPSETGKTTVLKQLKLLYSRKGLDAERQTYRRVVHLNAMKAIQALSYGLQRSNIPLEYPENIAHLETVMRLETTLKRYSITSIGFTNPAIPRKITDAKAETDMFLEMVPAIKALWADGGIRETYRRGGNFSLQDSAKYFLDSIDRIAETSYIPSDDDILQARVRTLAVSEHIFTIDGVSYKIYDVGGQKSLRRYWAPYFDDVNAIIFMVALSAYDQPCEDDERLNRLMECMSLFNSIANHKLFEQTSFILFLNKIDIFQRKLESGSMLVDHFPDYSGPNDYPNTSAYIQNLFLQQCKDTHKQVYTHFTHATDTNQMRVIVVAVNAIVQRLNLRNSGLL</sequence>
<protein>
    <submittedName>
        <fullName evidence="7">Guanine nucleotide-binding protein subunit alpha</fullName>
    </submittedName>
</protein>
<feature type="binding site" evidence="4">
    <location>
        <position position="428"/>
    </location>
    <ligand>
        <name>GTP</name>
        <dbReference type="ChEBI" id="CHEBI:37565"/>
    </ligand>
</feature>
<feature type="binding site" evidence="4">
    <location>
        <begin position="302"/>
        <end position="306"/>
    </location>
    <ligand>
        <name>GTP</name>
        <dbReference type="ChEBI" id="CHEBI:37565"/>
    </ligand>
</feature>
<dbReference type="InterPro" id="IPR027417">
    <property type="entry name" value="P-loop_NTPase"/>
</dbReference>
<dbReference type="FunFam" id="3.40.50.300:FF:000720">
    <property type="entry name" value="Guanine nucleotide-binding protein G(k) subunit alpha"/>
    <property type="match status" value="1"/>
</dbReference>
<dbReference type="SMART" id="SM00275">
    <property type="entry name" value="G_alpha"/>
    <property type="match status" value="1"/>
</dbReference>
<dbReference type="EMBL" id="JAAAUY010000607">
    <property type="protein sequence ID" value="KAF9327984.1"/>
    <property type="molecule type" value="Genomic_DNA"/>
</dbReference>
<gene>
    <name evidence="7" type="primary">GPA1_4</name>
    <name evidence="7" type="ORF">BG006_008776</name>
</gene>
<feature type="region of interest" description="Disordered" evidence="6">
    <location>
        <begin position="1"/>
        <end position="67"/>
    </location>
</feature>
<keyword evidence="2 4" id="KW-0342">GTP-binding</keyword>
<dbReference type="InterPro" id="IPR001019">
    <property type="entry name" value="Gprotein_alpha_su"/>
</dbReference>
<evidence type="ECO:0000256" key="3">
    <source>
        <dbReference type="ARBA" id="ARBA00023224"/>
    </source>
</evidence>
<feature type="binding site" evidence="5">
    <location>
        <position position="283"/>
    </location>
    <ligand>
        <name>Mg(2+)</name>
        <dbReference type="ChEBI" id="CHEBI:18420"/>
    </ligand>
</feature>
<reference evidence="7" key="1">
    <citation type="journal article" date="2020" name="Fungal Divers.">
        <title>Resolving the Mortierellaceae phylogeny through synthesis of multi-gene phylogenetics and phylogenomics.</title>
        <authorList>
            <person name="Vandepol N."/>
            <person name="Liber J."/>
            <person name="Desiro A."/>
            <person name="Na H."/>
            <person name="Kennedy M."/>
            <person name="Barry K."/>
            <person name="Grigoriev I.V."/>
            <person name="Miller A.N."/>
            <person name="O'Donnell K."/>
            <person name="Stajich J.E."/>
            <person name="Bonito G."/>
        </authorList>
    </citation>
    <scope>NUCLEOTIDE SEQUENCE</scope>
    <source>
        <strain evidence="7">NVP1</strain>
    </source>
</reference>
<evidence type="ECO:0000256" key="6">
    <source>
        <dbReference type="SAM" id="MobiDB-lite"/>
    </source>
</evidence>
<dbReference type="GO" id="GO:0003924">
    <property type="term" value="F:GTPase activity"/>
    <property type="evidence" value="ECO:0007669"/>
    <property type="project" value="InterPro"/>
</dbReference>
<keyword evidence="3" id="KW-0807">Transducer</keyword>
<dbReference type="GO" id="GO:0005525">
    <property type="term" value="F:GTP binding"/>
    <property type="evidence" value="ECO:0007669"/>
    <property type="project" value="UniProtKB-KW"/>
</dbReference>
<evidence type="ECO:0000256" key="4">
    <source>
        <dbReference type="PIRSR" id="PIRSR601019-1"/>
    </source>
</evidence>
<feature type="binding site" evidence="5">
    <location>
        <position position="126"/>
    </location>
    <ligand>
        <name>Mg(2+)</name>
        <dbReference type="ChEBI" id="CHEBI:18420"/>
    </ligand>
</feature>
<comment type="caution">
    <text evidence="7">The sequence shown here is derived from an EMBL/GenBank/DDBJ whole genome shotgun (WGS) entry which is preliminary data.</text>
</comment>
<name>A0A9P5SI89_9FUNG</name>
<dbReference type="Gene3D" id="1.10.400.10">
    <property type="entry name" value="GI Alpha 1, domain 2-like"/>
    <property type="match status" value="1"/>
</dbReference>
<evidence type="ECO:0000256" key="5">
    <source>
        <dbReference type="PIRSR" id="PIRSR601019-2"/>
    </source>
</evidence>
<dbReference type="SUPFAM" id="SSF47895">
    <property type="entry name" value="Transducin (alpha subunit), insertion domain"/>
    <property type="match status" value="1"/>
</dbReference>
<dbReference type="SUPFAM" id="SSF52540">
    <property type="entry name" value="P-loop containing nucleoside triphosphate hydrolases"/>
    <property type="match status" value="1"/>
</dbReference>
<dbReference type="GO" id="GO:0046872">
    <property type="term" value="F:metal ion binding"/>
    <property type="evidence" value="ECO:0007669"/>
    <property type="project" value="UniProtKB-KW"/>
</dbReference>
<evidence type="ECO:0000313" key="7">
    <source>
        <dbReference type="EMBL" id="KAF9327984.1"/>
    </source>
</evidence>
<dbReference type="PRINTS" id="PR00318">
    <property type="entry name" value="GPROTEINA"/>
</dbReference>
<dbReference type="CDD" id="cd00066">
    <property type="entry name" value="G-alpha"/>
    <property type="match status" value="1"/>
</dbReference>
<evidence type="ECO:0000256" key="2">
    <source>
        <dbReference type="ARBA" id="ARBA00023134"/>
    </source>
</evidence>
<dbReference type="Proteomes" id="UP000696485">
    <property type="component" value="Unassembled WGS sequence"/>
</dbReference>
<feature type="binding site" evidence="4">
    <location>
        <begin position="122"/>
        <end position="127"/>
    </location>
    <ligand>
        <name>GTP</name>
        <dbReference type="ChEBI" id="CHEBI:37565"/>
    </ligand>
</feature>
<evidence type="ECO:0000256" key="1">
    <source>
        <dbReference type="ARBA" id="ARBA00022741"/>
    </source>
</evidence>
<dbReference type="Pfam" id="PF00503">
    <property type="entry name" value="G-alpha"/>
    <property type="match status" value="1"/>
</dbReference>
<feature type="compositionally biased region" description="Low complexity" evidence="6">
    <location>
        <begin position="23"/>
        <end position="60"/>
    </location>
</feature>
<keyword evidence="1 4" id="KW-0547">Nucleotide-binding</keyword>
<organism evidence="7 8">
    <name type="scientific">Podila minutissima</name>
    <dbReference type="NCBI Taxonomy" id="64525"/>
    <lineage>
        <taxon>Eukaryota</taxon>
        <taxon>Fungi</taxon>
        <taxon>Fungi incertae sedis</taxon>
        <taxon>Mucoromycota</taxon>
        <taxon>Mortierellomycotina</taxon>
        <taxon>Mortierellomycetes</taxon>
        <taxon>Mortierellales</taxon>
        <taxon>Mortierellaceae</taxon>
        <taxon>Podila</taxon>
    </lineage>
</organism>
<evidence type="ECO:0000313" key="8">
    <source>
        <dbReference type="Proteomes" id="UP000696485"/>
    </source>
</evidence>
<feature type="binding site" evidence="4">
    <location>
        <begin position="371"/>
        <end position="374"/>
    </location>
    <ligand>
        <name>GTP</name>
        <dbReference type="ChEBI" id="CHEBI:37565"/>
    </ligand>
</feature>
<dbReference type="PROSITE" id="PS51882">
    <property type="entry name" value="G_ALPHA"/>
    <property type="match status" value="1"/>
</dbReference>
<dbReference type="InterPro" id="IPR011025">
    <property type="entry name" value="GproteinA_insert"/>
</dbReference>
<feature type="binding site" evidence="4">
    <location>
        <begin position="277"/>
        <end position="283"/>
    </location>
    <ligand>
        <name>GTP</name>
        <dbReference type="ChEBI" id="CHEBI:37565"/>
    </ligand>
</feature>
<dbReference type="GO" id="GO:0001664">
    <property type="term" value="F:G protein-coupled receptor binding"/>
    <property type="evidence" value="ECO:0007669"/>
    <property type="project" value="TreeGrafter"/>
</dbReference>
<dbReference type="PANTHER" id="PTHR10218">
    <property type="entry name" value="GTP-BINDING PROTEIN ALPHA SUBUNIT"/>
    <property type="match status" value="1"/>
</dbReference>
<dbReference type="GO" id="GO:0007188">
    <property type="term" value="P:adenylate cyclase-modulating G protein-coupled receptor signaling pathway"/>
    <property type="evidence" value="ECO:0007669"/>
    <property type="project" value="TreeGrafter"/>
</dbReference>
<proteinExistence type="predicted"/>
<dbReference type="GO" id="GO:0005834">
    <property type="term" value="C:heterotrimeric G-protein complex"/>
    <property type="evidence" value="ECO:0007669"/>
    <property type="project" value="TreeGrafter"/>
</dbReference>
<dbReference type="GO" id="GO:0031683">
    <property type="term" value="F:G-protein beta/gamma-subunit complex binding"/>
    <property type="evidence" value="ECO:0007669"/>
    <property type="project" value="InterPro"/>
</dbReference>
<dbReference type="AlphaFoldDB" id="A0A9P5SI89"/>
<keyword evidence="8" id="KW-1185">Reference proteome</keyword>
<dbReference type="Gene3D" id="3.40.50.300">
    <property type="entry name" value="P-loop containing nucleotide triphosphate hydrolases"/>
    <property type="match status" value="1"/>
</dbReference>
<dbReference type="PANTHER" id="PTHR10218:SF360">
    <property type="entry name" value="GUANINE NUCLEOTIDE-BINDING PROTEIN SUBUNIT ALPHA HOMOLOG"/>
    <property type="match status" value="1"/>
</dbReference>
<dbReference type="GO" id="GO:0005737">
    <property type="term" value="C:cytoplasm"/>
    <property type="evidence" value="ECO:0007669"/>
    <property type="project" value="TreeGrafter"/>
</dbReference>
<keyword evidence="5" id="KW-0460">Magnesium</keyword>
<keyword evidence="5" id="KW-0479">Metal-binding</keyword>